<dbReference type="AlphaFoldDB" id="A0ABD6EBI9"/>
<evidence type="ECO:0000313" key="3">
    <source>
        <dbReference type="Proteomes" id="UP001608902"/>
    </source>
</evidence>
<evidence type="ECO:0000256" key="1">
    <source>
        <dbReference type="SAM" id="MobiDB-lite"/>
    </source>
</evidence>
<protein>
    <submittedName>
        <fullName evidence="2">Uncharacterized protein</fullName>
    </submittedName>
</protein>
<feature type="compositionally biased region" description="Basic and acidic residues" evidence="1">
    <location>
        <begin position="101"/>
        <end position="115"/>
    </location>
</feature>
<evidence type="ECO:0000313" key="2">
    <source>
        <dbReference type="EMBL" id="MFH4977405.1"/>
    </source>
</evidence>
<gene>
    <name evidence="2" type="ORF">AB6A40_004114</name>
</gene>
<dbReference type="Proteomes" id="UP001608902">
    <property type="component" value="Unassembled WGS sequence"/>
</dbReference>
<sequence length="299" mass="33419">MSDSEFSQRLTDVFYFFAQRAVALANLALNGNPHGYEILFLRFMERSTDGNSQQVQNWISQLGLRHLRHMLRDFVTFTASDMRSDLVVVSDEPTDSSETACDAKNEYSADQRKISDGVPGSSSNFGTPMDVQSVVGKSIQQAPSLKVSNAVANQKTDRAKNKSVSGDTFELPTEWQSVILADRERMLKMQPQAPFSHAYESSGEACRATLSTENECINGADLAVRTVTDALNEAINYGNSRTTSLSPPSRVNNDNLDSQLANAMKQSFHDSLLRRLSNDRDFMEEQHKFPELKKFIARE</sequence>
<comment type="caution">
    <text evidence="2">The sequence shown here is derived from an EMBL/GenBank/DDBJ whole genome shotgun (WGS) entry which is preliminary data.</text>
</comment>
<proteinExistence type="predicted"/>
<accession>A0ABD6EBI9</accession>
<name>A0ABD6EBI9_9BILA</name>
<reference evidence="2 3" key="1">
    <citation type="submission" date="2024-08" db="EMBL/GenBank/DDBJ databases">
        <title>Gnathostoma spinigerum genome.</title>
        <authorList>
            <person name="Gonzalez-Bertolin B."/>
            <person name="Monzon S."/>
            <person name="Zaballos A."/>
            <person name="Jimenez P."/>
            <person name="Dekumyoy P."/>
            <person name="Varona S."/>
            <person name="Cuesta I."/>
            <person name="Sumanam S."/>
            <person name="Adisakwattana P."/>
            <person name="Gasser R.B."/>
            <person name="Hernandez-Gonzalez A."/>
            <person name="Young N.D."/>
            <person name="Perteguer M.J."/>
        </authorList>
    </citation>
    <scope>NUCLEOTIDE SEQUENCE [LARGE SCALE GENOMIC DNA]</scope>
    <source>
        <strain evidence="2">AL3</strain>
        <tissue evidence="2">Liver</tissue>
    </source>
</reference>
<dbReference type="EMBL" id="JBGFUD010002282">
    <property type="protein sequence ID" value="MFH4977405.1"/>
    <property type="molecule type" value="Genomic_DNA"/>
</dbReference>
<organism evidence="2 3">
    <name type="scientific">Gnathostoma spinigerum</name>
    <dbReference type="NCBI Taxonomy" id="75299"/>
    <lineage>
        <taxon>Eukaryota</taxon>
        <taxon>Metazoa</taxon>
        <taxon>Ecdysozoa</taxon>
        <taxon>Nematoda</taxon>
        <taxon>Chromadorea</taxon>
        <taxon>Rhabditida</taxon>
        <taxon>Spirurina</taxon>
        <taxon>Gnathostomatomorpha</taxon>
        <taxon>Gnathostomatoidea</taxon>
        <taxon>Gnathostomatidae</taxon>
        <taxon>Gnathostoma</taxon>
    </lineage>
</organism>
<keyword evidence="3" id="KW-1185">Reference proteome</keyword>
<feature type="region of interest" description="Disordered" evidence="1">
    <location>
        <begin position="89"/>
        <end position="129"/>
    </location>
</feature>